<evidence type="ECO:0000259" key="6">
    <source>
        <dbReference type="Pfam" id="PF02776"/>
    </source>
</evidence>
<evidence type="ECO:0000313" key="8">
    <source>
        <dbReference type="Proteomes" id="UP000288212"/>
    </source>
</evidence>
<dbReference type="EMBL" id="PIPI01000003">
    <property type="protein sequence ID" value="RUO20205.1"/>
    <property type="molecule type" value="Genomic_DNA"/>
</dbReference>
<dbReference type="RefSeq" id="WP_126792223.1">
    <property type="nucleotide sequence ID" value="NZ_PIPI01000003.1"/>
</dbReference>
<feature type="domain" description="Thiamine pyrophosphate enzyme central" evidence="4">
    <location>
        <begin position="193"/>
        <end position="300"/>
    </location>
</feature>
<dbReference type="InterPro" id="IPR012001">
    <property type="entry name" value="Thiamin_PyroP_enz_TPP-bd_dom"/>
</dbReference>
<evidence type="ECO:0000259" key="5">
    <source>
        <dbReference type="Pfam" id="PF02775"/>
    </source>
</evidence>
<reference evidence="7 8" key="1">
    <citation type="journal article" date="2011" name="Front. Microbiol.">
        <title>Genomic signatures of strain selection and enhancement in Bacillus atrophaeus var. globigii, a historical biowarfare simulant.</title>
        <authorList>
            <person name="Gibbons H.S."/>
            <person name="Broomall S.M."/>
            <person name="McNew L.A."/>
            <person name="Daligault H."/>
            <person name="Chapman C."/>
            <person name="Bruce D."/>
            <person name="Karavis M."/>
            <person name="Krepps M."/>
            <person name="McGregor P.A."/>
            <person name="Hong C."/>
            <person name="Park K.H."/>
            <person name="Akmal A."/>
            <person name="Feldman A."/>
            <person name="Lin J.S."/>
            <person name="Chang W.E."/>
            <person name="Higgs B.W."/>
            <person name="Demirev P."/>
            <person name="Lindquist J."/>
            <person name="Liem A."/>
            <person name="Fochler E."/>
            <person name="Read T.D."/>
            <person name="Tapia R."/>
            <person name="Johnson S."/>
            <person name="Bishop-Lilly K.A."/>
            <person name="Detter C."/>
            <person name="Han C."/>
            <person name="Sozhamannan S."/>
            <person name="Rosenzweig C.N."/>
            <person name="Skowronski E.W."/>
        </authorList>
    </citation>
    <scope>NUCLEOTIDE SEQUENCE [LARGE SCALE GENOMIC DNA]</scope>
    <source>
        <strain evidence="7 8">AK5</strain>
    </source>
</reference>
<dbReference type="GO" id="GO:0005948">
    <property type="term" value="C:acetolactate synthase complex"/>
    <property type="evidence" value="ECO:0007669"/>
    <property type="project" value="TreeGrafter"/>
</dbReference>
<dbReference type="GO" id="GO:0009097">
    <property type="term" value="P:isoleucine biosynthetic process"/>
    <property type="evidence" value="ECO:0007669"/>
    <property type="project" value="TreeGrafter"/>
</dbReference>
<name>A0A432VUP8_9GAMM</name>
<dbReference type="InterPro" id="IPR029061">
    <property type="entry name" value="THDP-binding"/>
</dbReference>
<evidence type="ECO:0000256" key="3">
    <source>
        <dbReference type="RuleBase" id="RU362132"/>
    </source>
</evidence>
<evidence type="ECO:0000256" key="1">
    <source>
        <dbReference type="ARBA" id="ARBA00007812"/>
    </source>
</evidence>
<dbReference type="AlphaFoldDB" id="A0A432VUP8"/>
<dbReference type="GO" id="GO:0003984">
    <property type="term" value="F:acetolactate synthase activity"/>
    <property type="evidence" value="ECO:0007669"/>
    <property type="project" value="TreeGrafter"/>
</dbReference>
<dbReference type="Pfam" id="PF02775">
    <property type="entry name" value="TPP_enzyme_C"/>
    <property type="match status" value="1"/>
</dbReference>
<dbReference type="InterPro" id="IPR045229">
    <property type="entry name" value="TPP_enz"/>
</dbReference>
<keyword evidence="7" id="KW-0670">Pyruvate</keyword>
<feature type="domain" description="Thiamine pyrophosphate enzyme TPP-binding" evidence="5">
    <location>
        <begin position="381"/>
        <end position="508"/>
    </location>
</feature>
<evidence type="ECO:0000256" key="2">
    <source>
        <dbReference type="ARBA" id="ARBA00023052"/>
    </source>
</evidence>
<dbReference type="Pfam" id="PF02776">
    <property type="entry name" value="TPP_enzyme_N"/>
    <property type="match status" value="1"/>
</dbReference>
<accession>A0A432VUP8</accession>
<protein>
    <submittedName>
        <fullName evidence="7">Indolepyruvate decarboxylase</fullName>
    </submittedName>
</protein>
<gene>
    <name evidence="7" type="ORF">CWE06_06145</name>
</gene>
<comment type="caution">
    <text evidence="7">The sequence shown here is derived from an EMBL/GenBank/DDBJ whole genome shotgun (WGS) entry which is preliminary data.</text>
</comment>
<evidence type="ECO:0000259" key="4">
    <source>
        <dbReference type="Pfam" id="PF00205"/>
    </source>
</evidence>
<feature type="domain" description="Thiamine pyrophosphate enzyme N-terminal TPP-binding" evidence="6">
    <location>
        <begin position="3"/>
        <end position="111"/>
    </location>
</feature>
<dbReference type="InterPro" id="IPR029035">
    <property type="entry name" value="DHS-like_NAD/FAD-binding_dom"/>
</dbReference>
<proteinExistence type="inferred from homology"/>
<dbReference type="InterPro" id="IPR011766">
    <property type="entry name" value="TPP_enzyme_TPP-bd"/>
</dbReference>
<dbReference type="PANTHER" id="PTHR18968">
    <property type="entry name" value="THIAMINE PYROPHOSPHATE ENZYMES"/>
    <property type="match status" value="1"/>
</dbReference>
<comment type="similarity">
    <text evidence="1 3">Belongs to the TPP enzyme family.</text>
</comment>
<keyword evidence="2 3" id="KW-0786">Thiamine pyrophosphate</keyword>
<dbReference type="SUPFAM" id="SSF52467">
    <property type="entry name" value="DHS-like NAD/FAD-binding domain"/>
    <property type="match status" value="1"/>
</dbReference>
<keyword evidence="8" id="KW-1185">Reference proteome</keyword>
<dbReference type="GO" id="GO:0009099">
    <property type="term" value="P:L-valine biosynthetic process"/>
    <property type="evidence" value="ECO:0007669"/>
    <property type="project" value="TreeGrafter"/>
</dbReference>
<dbReference type="GO" id="GO:0000287">
    <property type="term" value="F:magnesium ion binding"/>
    <property type="evidence" value="ECO:0007669"/>
    <property type="project" value="InterPro"/>
</dbReference>
<dbReference type="Proteomes" id="UP000288212">
    <property type="component" value="Unassembled WGS sequence"/>
</dbReference>
<sequence length="533" mass="58411">MLLVDALINECKQFGVKEFFGIPGDFVLPLFQALQQRNALPLYYLSHEPSAVFAADAAARISNNPSVVILTYGAGALNAVNAVAQAYVEHVPLVVIGGFPSQHEIERGLAIHHQARTIDSQRDVFREVTTLQVRLDNPKIAAEQLRLAFRTAKEKSLPVFVEIPRDATNFVVHEMPPYLPREVEYDAVVAEAAKLAQRLRGAKQPVILADVDVRRFNAVQALEAFSEQFNIPIMNTFMGRASIDQNHPCYAGTFLDRTDIQAAQLIREADLIVQVGVIKTDSNFAAHAELFPRERVVELQHGGTQMPLAAVITELTEQLGSIMPTPYARRNALTTSSEPPKSSKLTATTVVQELDRVLSGAEQVVPFISDVGDCLFASLHAKPSLLLAPAFYASMGYAVPAAIGVQATSGMRPVVLVGDGAFLMTGLELGHSHRYGFAPIVVLFNNRRWDMINAFAPDLNCTELNDWDYVGLAEAMGGAAHRVTELTQFAPAFVQALQEEGRFTLIEVMLDEQGRTERLNNFAQGFLTADANC</sequence>
<organism evidence="7 8">
    <name type="scientific">Aliidiomarina haloalkalitolerans</name>
    <dbReference type="NCBI Taxonomy" id="859059"/>
    <lineage>
        <taxon>Bacteria</taxon>
        <taxon>Pseudomonadati</taxon>
        <taxon>Pseudomonadota</taxon>
        <taxon>Gammaproteobacteria</taxon>
        <taxon>Alteromonadales</taxon>
        <taxon>Idiomarinaceae</taxon>
        <taxon>Aliidiomarina</taxon>
    </lineage>
</organism>
<dbReference type="InterPro" id="IPR012000">
    <property type="entry name" value="Thiamin_PyroP_enz_cen_dom"/>
</dbReference>
<evidence type="ECO:0000313" key="7">
    <source>
        <dbReference type="EMBL" id="RUO20205.1"/>
    </source>
</evidence>
<dbReference type="Gene3D" id="3.40.50.1220">
    <property type="entry name" value="TPP-binding domain"/>
    <property type="match status" value="1"/>
</dbReference>
<dbReference type="GO" id="GO:0030976">
    <property type="term" value="F:thiamine pyrophosphate binding"/>
    <property type="evidence" value="ECO:0007669"/>
    <property type="project" value="InterPro"/>
</dbReference>
<dbReference type="GO" id="GO:0050660">
    <property type="term" value="F:flavin adenine dinucleotide binding"/>
    <property type="evidence" value="ECO:0007669"/>
    <property type="project" value="TreeGrafter"/>
</dbReference>
<dbReference type="OrthoDB" id="9785953at2"/>
<dbReference type="SUPFAM" id="SSF52518">
    <property type="entry name" value="Thiamin diphosphate-binding fold (THDP-binding)"/>
    <property type="match status" value="2"/>
</dbReference>
<dbReference type="PANTHER" id="PTHR18968:SF13">
    <property type="entry name" value="ACETOLACTATE SYNTHASE CATALYTIC SUBUNIT, MITOCHONDRIAL"/>
    <property type="match status" value="1"/>
</dbReference>
<dbReference type="Gene3D" id="3.40.50.970">
    <property type="match status" value="2"/>
</dbReference>
<dbReference type="Pfam" id="PF00205">
    <property type="entry name" value="TPP_enzyme_M"/>
    <property type="match status" value="1"/>
</dbReference>